<evidence type="ECO:0000256" key="1">
    <source>
        <dbReference type="ARBA" id="ARBA00010790"/>
    </source>
</evidence>
<proteinExistence type="inferred from homology"/>
<dbReference type="Gene3D" id="3.30.560.10">
    <property type="entry name" value="Glucose Oxidase, domain 3"/>
    <property type="match status" value="1"/>
</dbReference>
<feature type="active site" description="Proton acceptor" evidence="2">
    <location>
        <position position="542"/>
    </location>
</feature>
<protein>
    <submittedName>
        <fullName evidence="7">Related to alcohol oxidase</fullName>
    </submittedName>
</protein>
<evidence type="ECO:0000256" key="3">
    <source>
        <dbReference type="PIRSR" id="PIRSR000137-2"/>
    </source>
</evidence>
<dbReference type="SUPFAM" id="SSF54373">
    <property type="entry name" value="FAD-linked reductases, C-terminal domain"/>
    <property type="match status" value="1"/>
</dbReference>
<dbReference type="InterPro" id="IPR012132">
    <property type="entry name" value="GMC_OxRdtase"/>
</dbReference>
<dbReference type="AlphaFoldDB" id="A0A1L7XPJ2"/>
<name>A0A1L7XPJ2_9HELO</name>
<dbReference type="InterPro" id="IPR000172">
    <property type="entry name" value="GMC_OxRdtase_N"/>
</dbReference>
<feature type="domain" description="Glucose-methanol-choline oxidoreductase N-terminal" evidence="6">
    <location>
        <begin position="260"/>
        <end position="274"/>
    </location>
</feature>
<feature type="binding site" evidence="3">
    <location>
        <begin position="497"/>
        <end position="498"/>
    </location>
    <ligand>
        <name>FAD</name>
        <dbReference type="ChEBI" id="CHEBI:57692"/>
    </ligand>
</feature>
<dbReference type="PIRSF" id="PIRSF000137">
    <property type="entry name" value="Alcohol_oxidase"/>
    <property type="match status" value="1"/>
</dbReference>
<evidence type="ECO:0000256" key="4">
    <source>
        <dbReference type="RuleBase" id="RU003968"/>
    </source>
</evidence>
<keyword evidence="4" id="KW-0285">Flavoprotein</keyword>
<dbReference type="GO" id="GO:0050660">
    <property type="term" value="F:flavin adenine dinucleotide binding"/>
    <property type="evidence" value="ECO:0007669"/>
    <property type="project" value="InterPro"/>
</dbReference>
<comment type="cofactor">
    <cofactor evidence="3">
        <name>FAD</name>
        <dbReference type="ChEBI" id="CHEBI:57692"/>
    </cofactor>
</comment>
<dbReference type="GO" id="GO:0016614">
    <property type="term" value="F:oxidoreductase activity, acting on CH-OH group of donors"/>
    <property type="evidence" value="ECO:0007669"/>
    <property type="project" value="InterPro"/>
</dbReference>
<dbReference type="EMBL" id="FJOG01000041">
    <property type="protein sequence ID" value="CZR66954.1"/>
    <property type="molecule type" value="Genomic_DNA"/>
</dbReference>
<reference evidence="7 8" key="1">
    <citation type="submission" date="2016-03" db="EMBL/GenBank/DDBJ databases">
        <authorList>
            <person name="Ploux O."/>
        </authorList>
    </citation>
    <scope>NUCLEOTIDE SEQUENCE [LARGE SCALE GENOMIC DNA]</scope>
    <source>
        <strain evidence="7 8">UAMH 11012</strain>
    </source>
</reference>
<evidence type="ECO:0000256" key="2">
    <source>
        <dbReference type="PIRSR" id="PIRSR000137-1"/>
    </source>
</evidence>
<organism evidence="7 8">
    <name type="scientific">Phialocephala subalpina</name>
    <dbReference type="NCBI Taxonomy" id="576137"/>
    <lineage>
        <taxon>Eukaryota</taxon>
        <taxon>Fungi</taxon>
        <taxon>Dikarya</taxon>
        <taxon>Ascomycota</taxon>
        <taxon>Pezizomycotina</taxon>
        <taxon>Leotiomycetes</taxon>
        <taxon>Helotiales</taxon>
        <taxon>Mollisiaceae</taxon>
        <taxon>Phialocephala</taxon>
        <taxon>Phialocephala fortinii species complex</taxon>
    </lineage>
</organism>
<dbReference type="Pfam" id="PF05199">
    <property type="entry name" value="GMC_oxred_C"/>
    <property type="match status" value="1"/>
</dbReference>
<evidence type="ECO:0000259" key="6">
    <source>
        <dbReference type="PROSITE" id="PS00624"/>
    </source>
</evidence>
<keyword evidence="3 4" id="KW-0274">FAD</keyword>
<dbReference type="STRING" id="576137.A0A1L7XPJ2"/>
<dbReference type="PANTHER" id="PTHR11552">
    <property type="entry name" value="GLUCOSE-METHANOL-CHOLINE GMC OXIDOREDUCTASE"/>
    <property type="match status" value="1"/>
</dbReference>
<evidence type="ECO:0000313" key="8">
    <source>
        <dbReference type="Proteomes" id="UP000184330"/>
    </source>
</evidence>
<evidence type="ECO:0000313" key="7">
    <source>
        <dbReference type="EMBL" id="CZR66954.1"/>
    </source>
</evidence>
<dbReference type="PROSITE" id="PS00623">
    <property type="entry name" value="GMC_OXRED_1"/>
    <property type="match status" value="1"/>
</dbReference>
<dbReference type="Pfam" id="PF00732">
    <property type="entry name" value="GMC_oxred_N"/>
    <property type="match status" value="1"/>
</dbReference>
<dbReference type="SUPFAM" id="SSF51905">
    <property type="entry name" value="FAD/NAD(P)-binding domain"/>
    <property type="match status" value="1"/>
</dbReference>
<sequence>MEPTADFIIVGGGTSALLLASRLASRPSKPRVLVIEAGPSHSSSPNLRNPSDRYSLASTNPELDHGYMAVEQKGLNGRVLPYARGKGLGGSSLINFMVWLCGCKEDYDSWAEIVGDDGWGWENTRRHLNEIENYHVEVEEGLKSVADPSFDGHGHAGSDKDSRPVGVSFPKIWEKGVKEFILEGPKLGVSINKDLNSGNLIGLGMSPLSSENGLRTTSASANLKTVPDNLEIWTDAPVARVLFESKRAVGVVLLDGRKAGTIDTPKLLLLSGIGPASTLTEHKIPIIAELDGVGQKLLDHPAIFFSALMKPGYGIGERIAFSRSQIVDQKVDEAEKQNQTLAVMFNKVERLYESKEFLALGEKEREFLKREGAPTYEAAFGGPIYPPTLEAEIPEGYEYLSVVVFEMNSQSHGSVSISSSNPVDPPLLNLGTFTDPTGFDVKVVKESIRDVVHFFEGTEMYKQGFVRWLAGPGDLGTGEDEDRELEKLVRENSIPVWHGCGTVKMGREGEEGTCVGSDFKVLGTAGLRVVDMSAAPVLISGHTQASAYLIGAMGAEKLIEEYGL</sequence>
<feature type="binding site" evidence="3">
    <location>
        <begin position="95"/>
        <end position="98"/>
    </location>
    <ligand>
        <name>FAD</name>
        <dbReference type="ChEBI" id="CHEBI:57692"/>
    </ligand>
</feature>
<comment type="similarity">
    <text evidence="1 4">Belongs to the GMC oxidoreductase family.</text>
</comment>
<dbReference type="InterPro" id="IPR007867">
    <property type="entry name" value="GMC_OxRtase_C"/>
</dbReference>
<feature type="binding site" evidence="3">
    <location>
        <begin position="14"/>
        <end position="15"/>
    </location>
    <ligand>
        <name>FAD</name>
        <dbReference type="ChEBI" id="CHEBI:57692"/>
    </ligand>
</feature>
<dbReference type="Proteomes" id="UP000184330">
    <property type="component" value="Unassembled WGS sequence"/>
</dbReference>
<accession>A0A1L7XPJ2</accession>
<gene>
    <name evidence="7" type="ORF">PAC_16853</name>
</gene>
<keyword evidence="8" id="KW-1185">Reference proteome</keyword>
<feature type="binding site" evidence="3">
    <location>
        <position position="238"/>
    </location>
    <ligand>
        <name>FAD</name>
        <dbReference type="ChEBI" id="CHEBI:57692"/>
    </ligand>
</feature>
<evidence type="ECO:0000259" key="5">
    <source>
        <dbReference type="PROSITE" id="PS00623"/>
    </source>
</evidence>
<dbReference type="OrthoDB" id="269227at2759"/>
<dbReference type="PANTHER" id="PTHR11552:SF134">
    <property type="entry name" value="GLUCOSE-METHANOL-CHOLINE OXIDOREDUCTASE N-TERMINAL DOMAIN-CONTAINING PROTEIN"/>
    <property type="match status" value="1"/>
</dbReference>
<feature type="domain" description="Glucose-methanol-choline oxidoreductase N-terminal" evidence="5">
    <location>
        <begin position="85"/>
        <end position="108"/>
    </location>
</feature>
<feature type="active site" description="Proton donor" evidence="2">
    <location>
        <position position="498"/>
    </location>
</feature>
<dbReference type="InterPro" id="IPR036188">
    <property type="entry name" value="FAD/NAD-bd_sf"/>
</dbReference>
<dbReference type="PROSITE" id="PS00624">
    <property type="entry name" value="GMC_OXRED_2"/>
    <property type="match status" value="1"/>
</dbReference>
<dbReference type="Gene3D" id="3.50.50.60">
    <property type="entry name" value="FAD/NAD(P)-binding domain"/>
    <property type="match status" value="1"/>
</dbReference>